<evidence type="ECO:0000256" key="1">
    <source>
        <dbReference type="ARBA" id="ARBA00008520"/>
    </source>
</evidence>
<keyword evidence="3" id="KW-0732">Signal</keyword>
<dbReference type="InterPro" id="IPR006059">
    <property type="entry name" value="SBP"/>
</dbReference>
<accession>A0ABU5KI55</accession>
<comment type="caution">
    <text evidence="4">The sequence shown here is derived from an EMBL/GenBank/DDBJ whole genome shotgun (WGS) entry which is preliminary data.</text>
</comment>
<dbReference type="PANTHER" id="PTHR43649:SF29">
    <property type="entry name" value="OSMOPROTECTIVE COMPOUNDS-BINDING PROTEIN GGTB"/>
    <property type="match status" value="1"/>
</dbReference>
<keyword evidence="2" id="KW-0813">Transport</keyword>
<reference evidence="4 5" key="1">
    <citation type="submission" date="2023-11" db="EMBL/GenBank/DDBJ databases">
        <title>Novel species in genus Nocardioides.</title>
        <authorList>
            <person name="Zhou H."/>
        </authorList>
    </citation>
    <scope>NUCLEOTIDE SEQUENCE [LARGE SCALE GENOMIC DNA]</scope>
    <source>
        <strain evidence="4 5">S-58</strain>
    </source>
</reference>
<evidence type="ECO:0000256" key="2">
    <source>
        <dbReference type="ARBA" id="ARBA00022448"/>
    </source>
</evidence>
<feature type="signal peptide" evidence="3">
    <location>
        <begin position="1"/>
        <end position="22"/>
    </location>
</feature>
<dbReference type="PANTHER" id="PTHR43649">
    <property type="entry name" value="ARABINOSE-BINDING PROTEIN-RELATED"/>
    <property type="match status" value="1"/>
</dbReference>
<dbReference type="SUPFAM" id="SSF53850">
    <property type="entry name" value="Periplasmic binding protein-like II"/>
    <property type="match status" value="1"/>
</dbReference>
<name>A0ABU5KI55_9ACTN</name>
<evidence type="ECO:0000256" key="3">
    <source>
        <dbReference type="SAM" id="SignalP"/>
    </source>
</evidence>
<evidence type="ECO:0000313" key="5">
    <source>
        <dbReference type="Proteomes" id="UP001291999"/>
    </source>
</evidence>
<dbReference type="PROSITE" id="PS51257">
    <property type="entry name" value="PROKAR_LIPOPROTEIN"/>
    <property type="match status" value="1"/>
</dbReference>
<gene>
    <name evidence="4" type="ORF">SFC79_20405</name>
</gene>
<proteinExistence type="inferred from homology"/>
<keyword evidence="5" id="KW-1185">Reference proteome</keyword>
<sequence>MRRSHILGLPAAAVLLVTTACTGTGGGSSDDGGDPQSITWLIEEPEDAEALQALKDHVATFTEESGIEVEVNSLPLDNMRTVLQTQLRSGEGPDVFSWGSGPGFGGALAEAGLLHDLTQEYEDRGWEVYDFARDRVTFDGKVYGVPGEMETIGIFYNKDALADLGLSEPQSLGDLEAASEAIAEAGTIPMAVGDKEGWEGGHLLSMALSSTAGPETAEAVITGEESWDSPEVAQAFELWRDYNEQGFLPESPTSVDYDTSISMFYSGEAAMIPTGSWLVGEIDDNVDFEVGFIPFPAPDGPGVFTGGLGSGPYVSAGTSKTEAAVEFVDFLASPEHGEWTVENLHTIPPVPVDTEGLDVSPLFAQVLEDTATLGSSGEFGQNIDVLVSDAVNEAMYDGFQGVLTGQTTPEDAASGMAAAADQ</sequence>
<dbReference type="InterPro" id="IPR050490">
    <property type="entry name" value="Bact_solute-bd_prot1"/>
</dbReference>
<comment type="similarity">
    <text evidence="1">Belongs to the bacterial solute-binding protein 1 family.</text>
</comment>
<dbReference type="Proteomes" id="UP001291999">
    <property type="component" value="Unassembled WGS sequence"/>
</dbReference>
<protein>
    <submittedName>
        <fullName evidence="4">Extracellular solute-binding protein</fullName>
    </submittedName>
</protein>
<dbReference type="Gene3D" id="3.40.190.10">
    <property type="entry name" value="Periplasmic binding protein-like II"/>
    <property type="match status" value="2"/>
</dbReference>
<evidence type="ECO:0000313" key="4">
    <source>
        <dbReference type="EMBL" id="MDZ5664149.1"/>
    </source>
</evidence>
<dbReference type="Pfam" id="PF01547">
    <property type="entry name" value="SBP_bac_1"/>
    <property type="match status" value="1"/>
</dbReference>
<organism evidence="4 5">
    <name type="scientific">Nocardioides renjunii</name>
    <dbReference type="NCBI Taxonomy" id="3095075"/>
    <lineage>
        <taxon>Bacteria</taxon>
        <taxon>Bacillati</taxon>
        <taxon>Actinomycetota</taxon>
        <taxon>Actinomycetes</taxon>
        <taxon>Propionibacteriales</taxon>
        <taxon>Nocardioidaceae</taxon>
        <taxon>Nocardioides</taxon>
    </lineage>
</organism>
<feature type="chain" id="PRO_5045175780" evidence="3">
    <location>
        <begin position="23"/>
        <end position="422"/>
    </location>
</feature>
<dbReference type="RefSeq" id="WP_322425745.1">
    <property type="nucleotide sequence ID" value="NZ_JAXQPW010000010.1"/>
</dbReference>
<dbReference type="EMBL" id="JAXQPW010000010">
    <property type="protein sequence ID" value="MDZ5664149.1"/>
    <property type="molecule type" value="Genomic_DNA"/>
</dbReference>